<dbReference type="Proteomes" id="UP000230750">
    <property type="component" value="Unassembled WGS sequence"/>
</dbReference>
<accession>A0A2G8K8Z3</accession>
<evidence type="ECO:0000256" key="5">
    <source>
        <dbReference type="SAM" id="Phobius"/>
    </source>
</evidence>
<proteinExistence type="predicted"/>
<sequence length="249" mass="28520">MHNNSSVHLRWTTSVLQQRVFARIENVQPKINTYVEQTKQQLALIAKSENWSKAEHQTEFNNEVKDIVRAIHTRDKCRPIRLSYVFFAQAGIWVSITTALGQMTGWYPELFSAEPDIDILESLSAGGMLWFSDLMQSDFILPVMVGLVNLALVELWSARRGPLERMQNRFHNVGRVLAIGTMPLAAMMPSAISFYWLVSSLFNLGQFALLRNLWIRRSLGIQQSPSEMKHPLKEIKTALRIKYGGKKVF</sequence>
<keyword evidence="7" id="KW-1185">Reference proteome</keyword>
<keyword evidence="2 5" id="KW-0812">Transmembrane</keyword>
<dbReference type="PANTHER" id="PTHR12428:SF65">
    <property type="entry name" value="CYTOCHROME C OXIDASE ASSEMBLY PROTEIN COX18, MITOCHONDRIAL"/>
    <property type="match status" value="1"/>
</dbReference>
<evidence type="ECO:0000256" key="2">
    <source>
        <dbReference type="ARBA" id="ARBA00022692"/>
    </source>
</evidence>
<evidence type="ECO:0000256" key="3">
    <source>
        <dbReference type="ARBA" id="ARBA00022989"/>
    </source>
</evidence>
<dbReference type="STRING" id="307972.A0A2G8K8Z3"/>
<evidence type="ECO:0000256" key="1">
    <source>
        <dbReference type="ARBA" id="ARBA00004141"/>
    </source>
</evidence>
<keyword evidence="4 5" id="KW-0472">Membrane</keyword>
<dbReference type="EMBL" id="MRZV01000775">
    <property type="protein sequence ID" value="PIK44462.1"/>
    <property type="molecule type" value="Genomic_DNA"/>
</dbReference>
<dbReference type="InterPro" id="IPR001708">
    <property type="entry name" value="YidC/ALB3/OXA1/COX18"/>
</dbReference>
<dbReference type="GO" id="GO:0032977">
    <property type="term" value="F:membrane insertase activity"/>
    <property type="evidence" value="ECO:0007669"/>
    <property type="project" value="InterPro"/>
</dbReference>
<dbReference type="GO" id="GO:0032979">
    <property type="term" value="P:protein insertion into mitochondrial inner membrane from matrix"/>
    <property type="evidence" value="ECO:0007669"/>
    <property type="project" value="TreeGrafter"/>
</dbReference>
<organism evidence="6 7">
    <name type="scientific">Stichopus japonicus</name>
    <name type="common">Sea cucumber</name>
    <dbReference type="NCBI Taxonomy" id="307972"/>
    <lineage>
        <taxon>Eukaryota</taxon>
        <taxon>Metazoa</taxon>
        <taxon>Echinodermata</taxon>
        <taxon>Eleutherozoa</taxon>
        <taxon>Echinozoa</taxon>
        <taxon>Holothuroidea</taxon>
        <taxon>Aspidochirotacea</taxon>
        <taxon>Aspidochirotida</taxon>
        <taxon>Stichopodidae</taxon>
        <taxon>Apostichopus</taxon>
    </lineage>
</organism>
<gene>
    <name evidence="6" type="ORF">BSL78_18682</name>
</gene>
<protein>
    <submittedName>
        <fullName evidence="6">Putative mitochondrial inner membrane protein COX18-like</fullName>
    </submittedName>
</protein>
<dbReference type="GO" id="GO:0005743">
    <property type="term" value="C:mitochondrial inner membrane"/>
    <property type="evidence" value="ECO:0007669"/>
    <property type="project" value="TreeGrafter"/>
</dbReference>
<feature type="transmembrane region" description="Helical" evidence="5">
    <location>
        <begin position="170"/>
        <end position="188"/>
    </location>
</feature>
<evidence type="ECO:0000313" key="7">
    <source>
        <dbReference type="Proteomes" id="UP000230750"/>
    </source>
</evidence>
<dbReference type="PANTHER" id="PTHR12428">
    <property type="entry name" value="OXA1"/>
    <property type="match status" value="1"/>
</dbReference>
<keyword evidence="3 5" id="KW-1133">Transmembrane helix</keyword>
<evidence type="ECO:0000313" key="6">
    <source>
        <dbReference type="EMBL" id="PIK44462.1"/>
    </source>
</evidence>
<dbReference type="OrthoDB" id="2148490at2759"/>
<dbReference type="CDD" id="cd20069">
    <property type="entry name" value="5TM_Oxa1-like"/>
    <property type="match status" value="1"/>
</dbReference>
<dbReference type="GO" id="GO:0033617">
    <property type="term" value="P:mitochondrial respiratory chain complex IV assembly"/>
    <property type="evidence" value="ECO:0007669"/>
    <property type="project" value="TreeGrafter"/>
</dbReference>
<feature type="transmembrane region" description="Helical" evidence="5">
    <location>
        <begin position="82"/>
        <end position="101"/>
    </location>
</feature>
<comment type="caution">
    <text evidence="6">The sequence shown here is derived from an EMBL/GenBank/DDBJ whole genome shotgun (WGS) entry which is preliminary data.</text>
</comment>
<evidence type="ECO:0000256" key="4">
    <source>
        <dbReference type="ARBA" id="ARBA00023136"/>
    </source>
</evidence>
<feature type="transmembrane region" description="Helical" evidence="5">
    <location>
        <begin position="139"/>
        <end position="158"/>
    </location>
</feature>
<comment type="subcellular location">
    <subcellularLocation>
        <location evidence="1">Membrane</location>
        <topology evidence="1">Multi-pass membrane protein</topology>
    </subcellularLocation>
</comment>
<name>A0A2G8K8Z3_STIJA</name>
<dbReference type="AlphaFoldDB" id="A0A2G8K8Z3"/>
<reference evidence="6 7" key="1">
    <citation type="journal article" date="2017" name="PLoS Biol.">
        <title>The sea cucumber genome provides insights into morphological evolution and visceral regeneration.</title>
        <authorList>
            <person name="Zhang X."/>
            <person name="Sun L."/>
            <person name="Yuan J."/>
            <person name="Sun Y."/>
            <person name="Gao Y."/>
            <person name="Zhang L."/>
            <person name="Li S."/>
            <person name="Dai H."/>
            <person name="Hamel J.F."/>
            <person name="Liu C."/>
            <person name="Yu Y."/>
            <person name="Liu S."/>
            <person name="Lin W."/>
            <person name="Guo K."/>
            <person name="Jin S."/>
            <person name="Xu P."/>
            <person name="Storey K.B."/>
            <person name="Huan P."/>
            <person name="Zhang T."/>
            <person name="Zhou Y."/>
            <person name="Zhang J."/>
            <person name="Lin C."/>
            <person name="Li X."/>
            <person name="Xing L."/>
            <person name="Huo D."/>
            <person name="Sun M."/>
            <person name="Wang L."/>
            <person name="Mercier A."/>
            <person name="Li F."/>
            <person name="Yang H."/>
            <person name="Xiang J."/>
        </authorList>
    </citation>
    <scope>NUCLEOTIDE SEQUENCE [LARGE SCALE GENOMIC DNA]</scope>
    <source>
        <strain evidence="6">Shaxun</strain>
        <tissue evidence="6">Muscle</tissue>
    </source>
</reference>